<protein>
    <recommendedName>
        <fullName evidence="2">Prevent-host-death family protein</fullName>
    </recommendedName>
</protein>
<dbReference type="HOGENOM" id="CLU_159927_0_0_3"/>
<dbReference type="STRING" id="395961.Cyan7425_4008"/>
<dbReference type="eggNOG" id="ENOG5034455">
    <property type="taxonomic scope" value="Bacteria"/>
</dbReference>
<reference evidence="1" key="1">
    <citation type="submission" date="2009-01" db="EMBL/GenBank/DDBJ databases">
        <title>Complete sequence of chromosome Cyanothece sp. PCC 7425.</title>
        <authorList>
            <consortium name="US DOE Joint Genome Institute"/>
            <person name="Lucas S."/>
            <person name="Copeland A."/>
            <person name="Lapidus A."/>
            <person name="Glavina del Rio T."/>
            <person name="Dalin E."/>
            <person name="Tice H."/>
            <person name="Bruce D."/>
            <person name="Goodwin L."/>
            <person name="Pitluck S."/>
            <person name="Sims D."/>
            <person name="Meineke L."/>
            <person name="Brettin T."/>
            <person name="Detter J.C."/>
            <person name="Han C."/>
            <person name="Larimer F."/>
            <person name="Land M."/>
            <person name="Hauser L."/>
            <person name="Kyrpides N."/>
            <person name="Ovchinnikova G."/>
            <person name="Liberton M."/>
            <person name="Stoeckel J."/>
            <person name="Banerjee A."/>
            <person name="Singh A."/>
            <person name="Page L."/>
            <person name="Sato H."/>
            <person name="Zhao L."/>
            <person name="Sherman L."/>
            <person name="Pakrasi H."/>
            <person name="Richardson P."/>
        </authorList>
    </citation>
    <scope>NUCLEOTIDE SEQUENCE</scope>
    <source>
        <strain evidence="1">PCC 7425</strain>
    </source>
</reference>
<proteinExistence type="predicted"/>
<organism evidence="1">
    <name type="scientific">Cyanothece sp. (strain PCC 7425 / ATCC 29141)</name>
    <dbReference type="NCBI Taxonomy" id="395961"/>
    <lineage>
        <taxon>Bacteria</taxon>
        <taxon>Bacillati</taxon>
        <taxon>Cyanobacteriota</taxon>
        <taxon>Cyanophyceae</taxon>
        <taxon>Gomontiellales</taxon>
        <taxon>Cyanothecaceae</taxon>
        <taxon>Cyanothece</taxon>
    </lineage>
</organism>
<dbReference type="EMBL" id="CP001344">
    <property type="protein sequence ID" value="ACL46322.1"/>
    <property type="molecule type" value="Genomic_DNA"/>
</dbReference>
<evidence type="ECO:0008006" key="2">
    <source>
        <dbReference type="Google" id="ProtNLM"/>
    </source>
</evidence>
<sequence length="131" mass="14970">MNKRFKQIPMSELRVKLPKLRRQVQSGNLRIVCTHYGEVAAFLLPLQDINELNSGDGEISVQKSEEIPLTEFRDQLTEAWEKLLGGTDCIYLTFHKRPVVAFVSPRFTHHLSLPLIGDADKVLFLPSEIQI</sequence>
<evidence type="ECO:0000313" key="1">
    <source>
        <dbReference type="EMBL" id="ACL46322.1"/>
    </source>
</evidence>
<name>B8HVL0_CYAP4</name>
<accession>B8HVL0</accession>
<dbReference type="AlphaFoldDB" id="B8HVL0"/>
<dbReference type="KEGG" id="cyn:Cyan7425_4008"/>
<gene>
    <name evidence="1" type="ordered locus">Cyan7425_4008</name>
</gene>